<dbReference type="InterPro" id="IPR004674">
    <property type="entry name" value="AhpD"/>
</dbReference>
<comment type="catalytic activity">
    <reaction evidence="6">
        <text>N(6)-[(R)-dihydrolipoyl]-L-lysyl-[lipoyl-carrier protein] + a hydroperoxide = N(6)-[(R)-lipoyl]-L-lysyl-[lipoyl-carrier protein] + an alcohol + H2O</text>
        <dbReference type="Rhea" id="RHEA:62636"/>
        <dbReference type="Rhea" id="RHEA-COMP:10502"/>
        <dbReference type="Rhea" id="RHEA-COMP:16355"/>
        <dbReference type="ChEBI" id="CHEBI:15377"/>
        <dbReference type="ChEBI" id="CHEBI:30879"/>
        <dbReference type="ChEBI" id="CHEBI:35924"/>
        <dbReference type="ChEBI" id="CHEBI:83099"/>
        <dbReference type="ChEBI" id="CHEBI:83100"/>
        <dbReference type="EC" id="1.11.1.28"/>
    </reaction>
</comment>
<dbReference type="PANTHER" id="PTHR33930">
    <property type="entry name" value="ALKYL HYDROPEROXIDE REDUCTASE AHPD"/>
    <property type="match status" value="1"/>
</dbReference>
<dbReference type="NCBIfam" id="TIGR00777">
    <property type="entry name" value="ahpD"/>
    <property type="match status" value="1"/>
</dbReference>
<keyword evidence="9" id="KW-1185">Reference proteome</keyword>
<evidence type="ECO:0000259" key="7">
    <source>
        <dbReference type="Pfam" id="PF02627"/>
    </source>
</evidence>
<evidence type="ECO:0000313" key="8">
    <source>
        <dbReference type="EMBL" id="QDU65918.1"/>
    </source>
</evidence>
<sequence>MNIDSIRERLPDTAKDIRLNLGNVSRSEHLSERQLWGTLVATALAVRCPELAAAIDAEAAEHLSEADLQLAKSVATTMAMNNVYYRFVHLLGKPEYSQLPARLRMQALGGPEEGKLDRELWALAVSAVNGCGMCVQAHEAVLAAGGVSSLQIQDAVRIAATVSAAATALTSCAASPSTN</sequence>
<comment type="similarity">
    <text evidence="6">Belongs to the AhpD family.</text>
</comment>
<evidence type="ECO:0000313" key="9">
    <source>
        <dbReference type="Proteomes" id="UP000316921"/>
    </source>
</evidence>
<feature type="disulfide bond" evidence="6">
    <location>
        <begin position="131"/>
        <end position="134"/>
    </location>
</feature>
<evidence type="ECO:0000256" key="6">
    <source>
        <dbReference type="HAMAP-Rule" id="MF_01676"/>
    </source>
</evidence>
<dbReference type="InterPro" id="IPR029032">
    <property type="entry name" value="AhpD-like"/>
</dbReference>
<dbReference type="KEGG" id="pbap:Pla133_09840"/>
<feature type="domain" description="Carboxymuconolactone decarboxylase-like" evidence="7">
    <location>
        <begin position="94"/>
        <end position="173"/>
    </location>
</feature>
<dbReference type="InterPro" id="IPR003779">
    <property type="entry name" value="CMD-like"/>
</dbReference>
<dbReference type="RefSeq" id="WP_145062991.1">
    <property type="nucleotide sequence ID" value="NZ_CP036287.1"/>
</dbReference>
<proteinExistence type="inferred from homology"/>
<feature type="active site" description="Proton donor" evidence="6">
    <location>
        <position position="131"/>
    </location>
</feature>
<dbReference type="NCBIfam" id="TIGR00778">
    <property type="entry name" value="ahpD_dom"/>
    <property type="match status" value="1"/>
</dbReference>
<keyword evidence="5 6" id="KW-0676">Redox-active center</keyword>
<dbReference type="InterPro" id="IPR004675">
    <property type="entry name" value="AhpD_core"/>
</dbReference>
<feature type="disulfide bond" description="Interchain (with AhpC); in linked form" evidence="6">
    <location>
        <position position="134"/>
    </location>
</feature>
<name>A0A518BG20_9BACT</name>
<dbReference type="HAMAP" id="MF_01676">
    <property type="entry name" value="AhpD"/>
    <property type="match status" value="1"/>
</dbReference>
<evidence type="ECO:0000256" key="4">
    <source>
        <dbReference type="ARBA" id="ARBA00023157"/>
    </source>
</evidence>
<evidence type="ECO:0000256" key="3">
    <source>
        <dbReference type="ARBA" id="ARBA00023002"/>
    </source>
</evidence>
<dbReference type="Pfam" id="PF02627">
    <property type="entry name" value="CMD"/>
    <property type="match status" value="1"/>
</dbReference>
<dbReference type="EMBL" id="CP036287">
    <property type="protein sequence ID" value="QDU65918.1"/>
    <property type="molecule type" value="Genomic_DNA"/>
</dbReference>
<gene>
    <name evidence="8" type="primary">ahpD_1</name>
    <name evidence="6" type="synonym">ahpD</name>
    <name evidence="8" type="ORF">Pla133_09840</name>
</gene>
<keyword evidence="4 6" id="KW-1015">Disulfide bond</keyword>
<evidence type="ECO:0000256" key="5">
    <source>
        <dbReference type="ARBA" id="ARBA00023284"/>
    </source>
</evidence>
<organism evidence="8 9">
    <name type="scientific">Engelhardtia mirabilis</name>
    <dbReference type="NCBI Taxonomy" id="2528011"/>
    <lineage>
        <taxon>Bacteria</taxon>
        <taxon>Pseudomonadati</taxon>
        <taxon>Planctomycetota</taxon>
        <taxon>Planctomycetia</taxon>
        <taxon>Planctomycetia incertae sedis</taxon>
        <taxon>Engelhardtia</taxon>
    </lineage>
</organism>
<dbReference type="PANTHER" id="PTHR33930:SF7">
    <property type="entry name" value="ALKYL HYDROPEROXIDE REDUCTASE AHPD"/>
    <property type="match status" value="1"/>
</dbReference>
<keyword evidence="3 6" id="KW-0560">Oxidoreductase</keyword>
<keyword evidence="2 6" id="KW-0049">Antioxidant</keyword>
<dbReference type="GO" id="GO:0032843">
    <property type="term" value="F:hydroperoxide reductase activity"/>
    <property type="evidence" value="ECO:0007669"/>
    <property type="project" value="InterPro"/>
</dbReference>
<evidence type="ECO:0000256" key="1">
    <source>
        <dbReference type="ARBA" id="ARBA00022559"/>
    </source>
</evidence>
<dbReference type="EC" id="1.11.1.28" evidence="6"/>
<evidence type="ECO:0000256" key="2">
    <source>
        <dbReference type="ARBA" id="ARBA00022862"/>
    </source>
</evidence>
<reference evidence="8 9" key="1">
    <citation type="submission" date="2019-02" db="EMBL/GenBank/DDBJ databases">
        <title>Deep-cultivation of Planctomycetes and their phenomic and genomic characterization uncovers novel biology.</title>
        <authorList>
            <person name="Wiegand S."/>
            <person name="Jogler M."/>
            <person name="Boedeker C."/>
            <person name="Pinto D."/>
            <person name="Vollmers J."/>
            <person name="Rivas-Marin E."/>
            <person name="Kohn T."/>
            <person name="Peeters S.H."/>
            <person name="Heuer A."/>
            <person name="Rast P."/>
            <person name="Oberbeckmann S."/>
            <person name="Bunk B."/>
            <person name="Jeske O."/>
            <person name="Meyerdierks A."/>
            <person name="Storesund J.E."/>
            <person name="Kallscheuer N."/>
            <person name="Luecker S."/>
            <person name="Lage O.M."/>
            <person name="Pohl T."/>
            <person name="Merkel B.J."/>
            <person name="Hornburger P."/>
            <person name="Mueller R.-W."/>
            <person name="Bruemmer F."/>
            <person name="Labrenz M."/>
            <person name="Spormann A.M."/>
            <person name="Op den Camp H."/>
            <person name="Overmann J."/>
            <person name="Amann R."/>
            <person name="Jetten M.S.M."/>
            <person name="Mascher T."/>
            <person name="Medema M.H."/>
            <person name="Devos D.P."/>
            <person name="Kaster A.-K."/>
            <person name="Ovreas L."/>
            <person name="Rohde M."/>
            <person name="Galperin M.Y."/>
            <person name="Jogler C."/>
        </authorList>
    </citation>
    <scope>NUCLEOTIDE SEQUENCE [LARGE SCALE GENOMIC DNA]</scope>
    <source>
        <strain evidence="8 9">Pla133</strain>
    </source>
</reference>
<dbReference type="GO" id="GO:0045454">
    <property type="term" value="P:cell redox homeostasis"/>
    <property type="evidence" value="ECO:0007669"/>
    <property type="project" value="TreeGrafter"/>
</dbReference>
<comment type="function">
    <text evidence="6">Antioxidant protein with alkyl hydroperoxidase activity. Required for the reduction of the AhpC active site cysteine residues and for the regeneration of the AhpC enzyme activity.</text>
</comment>
<dbReference type="GO" id="GO:0015036">
    <property type="term" value="F:disulfide oxidoreductase activity"/>
    <property type="evidence" value="ECO:0007669"/>
    <property type="project" value="TreeGrafter"/>
</dbReference>
<accession>A0A518BG20</accession>
<feature type="active site" description="Cysteine sulfenic acid (-SOH) intermediate" evidence="6">
    <location>
        <position position="134"/>
    </location>
</feature>
<dbReference type="Proteomes" id="UP000316921">
    <property type="component" value="Chromosome"/>
</dbReference>
<dbReference type="AlphaFoldDB" id="A0A518BG20"/>
<dbReference type="SUPFAM" id="SSF69118">
    <property type="entry name" value="AhpD-like"/>
    <property type="match status" value="1"/>
</dbReference>
<dbReference type="GO" id="GO:0051920">
    <property type="term" value="F:peroxiredoxin activity"/>
    <property type="evidence" value="ECO:0007669"/>
    <property type="project" value="InterPro"/>
</dbReference>
<keyword evidence="1 6" id="KW-0575">Peroxidase</keyword>
<dbReference type="GO" id="GO:0006979">
    <property type="term" value="P:response to oxidative stress"/>
    <property type="evidence" value="ECO:0007669"/>
    <property type="project" value="InterPro"/>
</dbReference>
<dbReference type="Gene3D" id="1.20.1290.10">
    <property type="entry name" value="AhpD-like"/>
    <property type="match status" value="1"/>
</dbReference>
<protein>
    <recommendedName>
        <fullName evidence="6">Alkyl hydroperoxide reductase AhpD</fullName>
        <ecNumber evidence="6">1.11.1.28</ecNumber>
    </recommendedName>
    <alternativeName>
        <fullName evidence="6">Alkylhydroperoxidase AhpD</fullName>
    </alternativeName>
</protein>